<feature type="domain" description="RING-type" evidence="3">
    <location>
        <begin position="580"/>
        <end position="614"/>
    </location>
</feature>
<dbReference type="AlphaFoldDB" id="A0A8T0JB20"/>
<keyword evidence="1" id="KW-0862">Zinc</keyword>
<proteinExistence type="predicted"/>
<feature type="compositionally biased region" description="Acidic residues" evidence="2">
    <location>
        <begin position="673"/>
        <end position="682"/>
    </location>
</feature>
<feature type="compositionally biased region" description="Basic and acidic residues" evidence="2">
    <location>
        <begin position="157"/>
        <end position="169"/>
    </location>
</feature>
<dbReference type="InterPro" id="IPR001841">
    <property type="entry name" value="Znf_RING"/>
</dbReference>
<organism evidence="4 5">
    <name type="scientific">Ceratodon purpureus</name>
    <name type="common">Fire moss</name>
    <name type="synonym">Dicranum purpureum</name>
    <dbReference type="NCBI Taxonomy" id="3225"/>
    <lineage>
        <taxon>Eukaryota</taxon>
        <taxon>Viridiplantae</taxon>
        <taxon>Streptophyta</taxon>
        <taxon>Embryophyta</taxon>
        <taxon>Bryophyta</taxon>
        <taxon>Bryophytina</taxon>
        <taxon>Bryopsida</taxon>
        <taxon>Dicranidae</taxon>
        <taxon>Pseudoditrichales</taxon>
        <taxon>Ditrichaceae</taxon>
        <taxon>Ceratodon</taxon>
    </lineage>
</organism>
<dbReference type="GO" id="GO:0008270">
    <property type="term" value="F:zinc ion binding"/>
    <property type="evidence" value="ECO:0007669"/>
    <property type="project" value="UniProtKB-KW"/>
</dbReference>
<evidence type="ECO:0000313" key="5">
    <source>
        <dbReference type="Proteomes" id="UP000822688"/>
    </source>
</evidence>
<feature type="compositionally biased region" description="Basic and acidic residues" evidence="2">
    <location>
        <begin position="637"/>
        <end position="655"/>
    </location>
</feature>
<feature type="compositionally biased region" description="Basic and acidic residues" evidence="2">
    <location>
        <begin position="662"/>
        <end position="672"/>
    </location>
</feature>
<dbReference type="InterPro" id="IPR013083">
    <property type="entry name" value="Znf_RING/FYVE/PHD"/>
</dbReference>
<dbReference type="Gene3D" id="3.30.40.10">
    <property type="entry name" value="Zinc/RING finger domain, C3HC4 (zinc finger)"/>
    <property type="match status" value="1"/>
</dbReference>
<feature type="region of interest" description="Disordered" evidence="2">
    <location>
        <begin position="785"/>
        <end position="871"/>
    </location>
</feature>
<accession>A0A8T0JB20</accession>
<dbReference type="PROSITE" id="PS50089">
    <property type="entry name" value="ZF_RING_2"/>
    <property type="match status" value="1"/>
</dbReference>
<feature type="region of interest" description="Disordered" evidence="2">
    <location>
        <begin position="157"/>
        <end position="177"/>
    </location>
</feature>
<dbReference type="EMBL" id="CM026421">
    <property type="protein sequence ID" value="KAG0592957.1"/>
    <property type="molecule type" value="Genomic_DNA"/>
</dbReference>
<dbReference type="SUPFAM" id="SSF57850">
    <property type="entry name" value="RING/U-box"/>
    <property type="match status" value="1"/>
</dbReference>
<name>A0A8T0JB20_CERPU</name>
<gene>
    <name evidence="4" type="ORF">KC19_1G293300</name>
</gene>
<keyword evidence="1" id="KW-0863">Zinc-finger</keyword>
<evidence type="ECO:0000256" key="2">
    <source>
        <dbReference type="SAM" id="MobiDB-lite"/>
    </source>
</evidence>
<feature type="compositionally biased region" description="Basic and acidic residues" evidence="2">
    <location>
        <begin position="691"/>
        <end position="706"/>
    </location>
</feature>
<feature type="region of interest" description="Disordered" evidence="2">
    <location>
        <begin position="516"/>
        <end position="570"/>
    </location>
</feature>
<dbReference type="Proteomes" id="UP000822688">
    <property type="component" value="Chromosome 1"/>
</dbReference>
<dbReference type="SMART" id="SM00184">
    <property type="entry name" value="RING"/>
    <property type="match status" value="2"/>
</dbReference>
<comment type="caution">
    <text evidence="4">The sequence shown here is derived from an EMBL/GenBank/DDBJ whole genome shotgun (WGS) entry which is preliminary data.</text>
</comment>
<feature type="compositionally biased region" description="Polar residues" evidence="2">
    <location>
        <begin position="834"/>
        <end position="852"/>
    </location>
</feature>
<evidence type="ECO:0000259" key="3">
    <source>
        <dbReference type="PROSITE" id="PS50089"/>
    </source>
</evidence>
<feature type="compositionally biased region" description="Polar residues" evidence="2">
    <location>
        <begin position="520"/>
        <end position="539"/>
    </location>
</feature>
<dbReference type="Pfam" id="PF13920">
    <property type="entry name" value="zf-C3HC4_3"/>
    <property type="match status" value="1"/>
</dbReference>
<keyword evidence="1" id="KW-0479">Metal-binding</keyword>
<evidence type="ECO:0000256" key="1">
    <source>
        <dbReference type="PROSITE-ProRule" id="PRU00175"/>
    </source>
</evidence>
<protein>
    <recommendedName>
        <fullName evidence="3">RING-type domain-containing protein</fullName>
    </recommendedName>
</protein>
<keyword evidence="5" id="KW-1185">Reference proteome</keyword>
<feature type="region of interest" description="Disordered" evidence="2">
    <location>
        <begin position="629"/>
        <end position="773"/>
    </location>
</feature>
<sequence length="871" mass="96576">MDCFPASSPHPAPLLTCFCHFAHTLALRESCSCSFALFRASSSQVQMGKYTCEGLPSEGVLVSDIREVTETTVCQYFGPKSSKSGWRYQNHATEEEQDQILSLYRKVYGAEEPPNKEITLSFARGLILMSQGESVNWSQFAAERKKVREALRKKLEGRKEREREREAKGSESTLSGGLFRKKRGVGEESGNIGRPGSLTLTVKSEGIAEGLGMGRKSIKKEMRSVIGPCWEREEVESMRRAIEYHEGLYVECKNSAVESRKELEAVEDKLRRQKLLLSDRQAMLDEVKLRLKNIEGEEQLVKAAQEAKLKEMDTYSLGLIEGTFGDREHGDPTGLRREISDLKTQTDAISFKKASDELTVRLCVTAISGCTEEIALLEQAVTTSAQSFKKLESSVSALDSVLGSMREQLQKMEVGDGACVYPRPSENSPQQPVVELHRLNACPLCSLWYENFDYSALACGHTYHPFCLYVVAQRSSECLVVNCKEPCASKNLAALGVRPSSSREVRPKLMICTSKDAAGKTSTETESGPTIGAPTSPTPSWARESPTKMRPLSQSSQNDVTSKPLCVPEPTEKKQDKEMCEICKKKEASVFLKGCGHDVFCLLCIQGLKLCPICGGSVTGWGRNHAQPKPTPFFKAARLDSGHGRRDQTTEKTLPEDEDSDGPEKEATKVGDDFESSDDSDSDNGLVHWCGSDEFRKGGRRSGQDREVEEEDTESEEDEELPREPKNGNKKTTKSRFAAVSTLLQSSEGEQEELEHRGNARKRGRSKCPTDNHVQKFKNIVEMAAEGNPGPMPGGESQENPLCEAADVPRKKRLGRPPKAAKVQGKKKPEISPVTKQSTPMKEDSQLINRCRTTPRRREPLDAIPVKFRGL</sequence>
<evidence type="ECO:0000313" key="4">
    <source>
        <dbReference type="EMBL" id="KAG0592957.1"/>
    </source>
</evidence>
<feature type="compositionally biased region" description="Polar residues" evidence="2">
    <location>
        <begin position="552"/>
        <end position="561"/>
    </location>
</feature>
<reference evidence="4" key="1">
    <citation type="submission" date="2020-06" db="EMBL/GenBank/DDBJ databases">
        <title>WGS assembly of Ceratodon purpureus strain R40.</title>
        <authorList>
            <person name="Carey S.B."/>
            <person name="Jenkins J."/>
            <person name="Shu S."/>
            <person name="Lovell J.T."/>
            <person name="Sreedasyam A."/>
            <person name="Maumus F."/>
            <person name="Tiley G.P."/>
            <person name="Fernandez-Pozo N."/>
            <person name="Barry K."/>
            <person name="Chen C."/>
            <person name="Wang M."/>
            <person name="Lipzen A."/>
            <person name="Daum C."/>
            <person name="Saski C.A."/>
            <person name="Payton A.C."/>
            <person name="Mcbreen J.C."/>
            <person name="Conrad R.E."/>
            <person name="Kollar L.M."/>
            <person name="Olsson S."/>
            <person name="Huttunen S."/>
            <person name="Landis J.B."/>
            <person name="Wickett N.J."/>
            <person name="Johnson M.G."/>
            <person name="Rensing S.A."/>
            <person name="Grimwood J."/>
            <person name="Schmutz J."/>
            <person name="Mcdaniel S.F."/>
        </authorList>
    </citation>
    <scope>NUCLEOTIDE SEQUENCE</scope>
    <source>
        <strain evidence="4">R40</strain>
    </source>
</reference>
<feature type="compositionally biased region" description="Acidic residues" evidence="2">
    <location>
        <begin position="707"/>
        <end position="721"/>
    </location>
</feature>